<dbReference type="InterPro" id="IPR036465">
    <property type="entry name" value="vWFA_dom_sf"/>
</dbReference>
<dbReference type="Pfam" id="PF09977">
    <property type="entry name" value="Tad_C"/>
    <property type="match status" value="1"/>
</dbReference>
<evidence type="ECO:0000313" key="4">
    <source>
        <dbReference type="Proteomes" id="UP000317318"/>
    </source>
</evidence>
<accession>A0A517R158</accession>
<dbReference type="RefSeq" id="WP_145363718.1">
    <property type="nucleotide sequence ID" value="NZ_CP036268.1"/>
</dbReference>
<reference evidence="3 4" key="1">
    <citation type="submission" date="2019-02" db="EMBL/GenBank/DDBJ databases">
        <title>Deep-cultivation of Planctomycetes and their phenomic and genomic characterization uncovers novel biology.</title>
        <authorList>
            <person name="Wiegand S."/>
            <person name="Jogler M."/>
            <person name="Boedeker C."/>
            <person name="Pinto D."/>
            <person name="Vollmers J."/>
            <person name="Rivas-Marin E."/>
            <person name="Kohn T."/>
            <person name="Peeters S.H."/>
            <person name="Heuer A."/>
            <person name="Rast P."/>
            <person name="Oberbeckmann S."/>
            <person name="Bunk B."/>
            <person name="Jeske O."/>
            <person name="Meyerdierks A."/>
            <person name="Storesund J.E."/>
            <person name="Kallscheuer N."/>
            <person name="Luecker S."/>
            <person name="Lage O.M."/>
            <person name="Pohl T."/>
            <person name="Merkel B.J."/>
            <person name="Hornburger P."/>
            <person name="Mueller R.-W."/>
            <person name="Bruemmer F."/>
            <person name="Labrenz M."/>
            <person name="Spormann A.M."/>
            <person name="Op den Camp H."/>
            <person name="Overmann J."/>
            <person name="Amann R."/>
            <person name="Jetten M.S.M."/>
            <person name="Mascher T."/>
            <person name="Medema M.H."/>
            <person name="Devos D.P."/>
            <person name="Kaster A.-K."/>
            <person name="Ovreas L."/>
            <person name="Rohde M."/>
            <person name="Galperin M.Y."/>
            <person name="Jogler C."/>
        </authorList>
    </citation>
    <scope>NUCLEOTIDE SEQUENCE [LARGE SCALE GENOMIC DNA]</scope>
    <source>
        <strain evidence="3 4">Pan189</strain>
    </source>
</reference>
<feature type="transmembrane region" description="Helical" evidence="1">
    <location>
        <begin position="20"/>
        <end position="44"/>
    </location>
</feature>
<dbReference type="Proteomes" id="UP000317318">
    <property type="component" value="Chromosome"/>
</dbReference>
<sequence>MRLHDSSKPQSQQRKGATLILMVALILVVGGMVAFAVDVGWMYLVRAQLQSAVDAGAIAASMQFQNDPDDVNDAVEKAKEFVQRNRVGWGSVVASDVIAVQAGYWDEGTRTFIPDSTKPDAIRVSAVLGDEPLMFGPILGKETFGTVRSAIARAGGNPMDIMMTLDLSGSMRSRGRIEALHSAAPTFIDVIEDVGDEDYIGVMGYGALADKYDPLALGHLGVSYLKAPAQLYPDDPEEYVGVLESPLTKNFGYLRDTVLSVDSLVASKYNGWTPVGAALRDSVHYLVTNGRADNDVKKFVVLMSDGRANKPNGNGRGYAMEMADYAVDQGIAVYTISLGNSADENLMQRIADRTGGQHFIARGSGSGLSASLTDAFRKVSRAIKGTELVH</sequence>
<protein>
    <submittedName>
        <fullName evidence="3">von Willebrand factor type A domain protein</fullName>
    </submittedName>
</protein>
<dbReference type="InterPro" id="IPR018705">
    <property type="entry name" value="DUF2134_membrane"/>
</dbReference>
<evidence type="ECO:0000259" key="2">
    <source>
        <dbReference type="PROSITE" id="PS50234"/>
    </source>
</evidence>
<dbReference type="OrthoDB" id="256035at2"/>
<feature type="domain" description="VWFA" evidence="2">
    <location>
        <begin position="160"/>
        <end position="376"/>
    </location>
</feature>
<keyword evidence="1" id="KW-0812">Transmembrane</keyword>
<dbReference type="EMBL" id="CP036268">
    <property type="protein sequence ID" value="QDT37618.1"/>
    <property type="molecule type" value="Genomic_DNA"/>
</dbReference>
<organism evidence="3 4">
    <name type="scientific">Stratiformator vulcanicus</name>
    <dbReference type="NCBI Taxonomy" id="2527980"/>
    <lineage>
        <taxon>Bacteria</taxon>
        <taxon>Pseudomonadati</taxon>
        <taxon>Planctomycetota</taxon>
        <taxon>Planctomycetia</taxon>
        <taxon>Planctomycetales</taxon>
        <taxon>Planctomycetaceae</taxon>
        <taxon>Stratiformator</taxon>
    </lineage>
</organism>
<dbReference type="AlphaFoldDB" id="A0A517R158"/>
<dbReference type="CDD" id="cd00198">
    <property type="entry name" value="vWFA"/>
    <property type="match status" value="1"/>
</dbReference>
<dbReference type="InterPro" id="IPR028087">
    <property type="entry name" value="Tad_N"/>
</dbReference>
<proteinExistence type="predicted"/>
<keyword evidence="1" id="KW-1133">Transmembrane helix</keyword>
<dbReference type="PROSITE" id="PS50234">
    <property type="entry name" value="VWFA"/>
    <property type="match status" value="1"/>
</dbReference>
<dbReference type="SUPFAM" id="SSF53300">
    <property type="entry name" value="vWA-like"/>
    <property type="match status" value="1"/>
</dbReference>
<dbReference type="Gene3D" id="3.40.50.410">
    <property type="entry name" value="von Willebrand factor, type A domain"/>
    <property type="match status" value="1"/>
</dbReference>
<dbReference type="Pfam" id="PF13400">
    <property type="entry name" value="Tad"/>
    <property type="match status" value="1"/>
</dbReference>
<dbReference type="KEGG" id="svp:Pan189_19980"/>
<dbReference type="Pfam" id="PF00092">
    <property type="entry name" value="VWA"/>
    <property type="match status" value="1"/>
</dbReference>
<dbReference type="InterPro" id="IPR002035">
    <property type="entry name" value="VWF_A"/>
</dbReference>
<evidence type="ECO:0000256" key="1">
    <source>
        <dbReference type="SAM" id="Phobius"/>
    </source>
</evidence>
<name>A0A517R158_9PLAN</name>
<evidence type="ECO:0000313" key="3">
    <source>
        <dbReference type="EMBL" id="QDT37618.1"/>
    </source>
</evidence>
<gene>
    <name evidence="3" type="ORF">Pan189_19980</name>
</gene>
<keyword evidence="1" id="KW-0472">Membrane</keyword>
<dbReference type="SMART" id="SM00327">
    <property type="entry name" value="VWA"/>
    <property type="match status" value="1"/>
</dbReference>
<keyword evidence="4" id="KW-1185">Reference proteome</keyword>